<evidence type="ECO:0000313" key="2">
    <source>
        <dbReference type="EMBL" id="CAF1660230.1"/>
    </source>
</evidence>
<dbReference type="Proteomes" id="UP000663870">
    <property type="component" value="Unassembled WGS sequence"/>
</dbReference>
<gene>
    <name evidence="2" type="ORF">JXQ802_LOCUS55948</name>
    <name evidence="1" type="ORF">PYM288_LOCUS39402</name>
</gene>
<dbReference type="EMBL" id="CAJNOH010010706">
    <property type="protein sequence ID" value="CAF1516280.1"/>
    <property type="molecule type" value="Genomic_DNA"/>
</dbReference>
<evidence type="ECO:0000313" key="1">
    <source>
        <dbReference type="EMBL" id="CAF1516280.1"/>
    </source>
</evidence>
<evidence type="ECO:0000313" key="4">
    <source>
        <dbReference type="Proteomes" id="UP000663870"/>
    </source>
</evidence>
<name>A0A815UAQ6_9BILA</name>
<reference evidence="1" key="1">
    <citation type="submission" date="2021-02" db="EMBL/GenBank/DDBJ databases">
        <authorList>
            <person name="Nowell W R."/>
        </authorList>
    </citation>
    <scope>NUCLEOTIDE SEQUENCE</scope>
</reference>
<protein>
    <submittedName>
        <fullName evidence="1">Uncharacterized protein</fullName>
    </submittedName>
</protein>
<comment type="caution">
    <text evidence="1">The sequence shown here is derived from an EMBL/GenBank/DDBJ whole genome shotgun (WGS) entry which is preliminary data.</text>
</comment>
<proteinExistence type="predicted"/>
<dbReference type="EMBL" id="CAJNOL010012533">
    <property type="protein sequence ID" value="CAF1660230.1"/>
    <property type="molecule type" value="Genomic_DNA"/>
</dbReference>
<accession>A0A815UAQ6</accession>
<dbReference type="AlphaFoldDB" id="A0A815UAQ6"/>
<keyword evidence="4" id="KW-1185">Reference proteome</keyword>
<dbReference type="Proteomes" id="UP000663854">
    <property type="component" value="Unassembled WGS sequence"/>
</dbReference>
<evidence type="ECO:0000313" key="3">
    <source>
        <dbReference type="Proteomes" id="UP000663854"/>
    </source>
</evidence>
<sequence length="151" mass="17663">MNYTYGRSKTLIIQRLKSIERQLQQASQALQDFGTQPLPQCLSQMNPPLDYEKLSAMVTAVVRKDSTDHRLVQQVYDLKPNTQQIRCIRNIWKAIQNKKQMKEQIEILKYRIHSNCLSPAFNLLDYTLDKIDKILTRSKPSSTNDNDDKQH</sequence>
<organism evidence="1 3">
    <name type="scientific">Rotaria sordida</name>
    <dbReference type="NCBI Taxonomy" id="392033"/>
    <lineage>
        <taxon>Eukaryota</taxon>
        <taxon>Metazoa</taxon>
        <taxon>Spiralia</taxon>
        <taxon>Gnathifera</taxon>
        <taxon>Rotifera</taxon>
        <taxon>Eurotatoria</taxon>
        <taxon>Bdelloidea</taxon>
        <taxon>Philodinida</taxon>
        <taxon>Philodinidae</taxon>
        <taxon>Rotaria</taxon>
    </lineage>
</organism>